<protein>
    <submittedName>
        <fullName evidence="2">SpoIID/LytB domain-containing protein</fullName>
    </submittedName>
</protein>
<reference evidence="2 3" key="1">
    <citation type="submission" date="2020-11" db="EMBL/GenBank/DDBJ databases">
        <title>Fusibacter basophilias sp. nov.</title>
        <authorList>
            <person name="Qiu D."/>
        </authorList>
    </citation>
    <scope>NUCLEOTIDE SEQUENCE [LARGE SCALE GENOMIC DNA]</scope>
    <source>
        <strain evidence="2 3">Q10-2</strain>
    </source>
</reference>
<evidence type="ECO:0000259" key="1">
    <source>
        <dbReference type="Pfam" id="PF08486"/>
    </source>
</evidence>
<dbReference type="PANTHER" id="PTHR30032">
    <property type="entry name" value="N-ACETYLMURAMOYL-L-ALANINE AMIDASE-RELATED"/>
    <property type="match status" value="1"/>
</dbReference>
<sequence length="601" mass="65268">MTRTSKSVIFTIIIFVLCLNGSVGMSMSTVKNWVDVGLIYGANNTYPVGISADEGFAFGFYQDLYFNMLVDLSNYATLTFYKDGFYSEQGVLDESYSDYYQNGSVKGGYHVGIGQSAPSYDALINDYMTYKAVSSEVYINCEKGWQLAVGSFVDRASANASIAGYQALFPNASLSIIEPNKSRVMIYSGDMPLMAYDTSEGIYALKTSVFELKNVKYRNSIRILRQSGSDFTVINRVTMPEYLYGVLPKEMSGDWPLEALKAQAITASNFVYTSGGKHDAFGFDVCATTDCQVYGGYSVEKPTSNQAVDMTAGVGLYYQDTLASCYYHSNSGGETDDIGQIWSGDLPYIQGVVDGYSLNAPNATWTLELSTSEIQQKLSAAGYQIGTLTGIRIQERTSHGRVTKLDFVGTSGTATLLKEKARSVLGYTVLKSMSFSFNPTFTDYQYVDSSVPRSSVAVSRGGTTQRQTIVVATSNGTEEVALDGLQAITNQGLETVSGSAAHDGNAVSSVVTNVTNVANTVPESTQTVSNQSQASILPSGPQFLMENNMNLVTGKVTFYGRGYGHGLGMSQWGAKKMAEMGFTYDQILEHYYPGTHVRAIQ</sequence>
<dbReference type="InterPro" id="IPR013693">
    <property type="entry name" value="SpoIID/LytB_N"/>
</dbReference>
<evidence type="ECO:0000313" key="2">
    <source>
        <dbReference type="EMBL" id="MBF4693773.1"/>
    </source>
</evidence>
<dbReference type="Pfam" id="PF08486">
    <property type="entry name" value="SpoIID"/>
    <property type="match status" value="1"/>
</dbReference>
<dbReference type="EMBL" id="JADKNH010000006">
    <property type="protein sequence ID" value="MBF4693773.1"/>
    <property type="molecule type" value="Genomic_DNA"/>
</dbReference>
<dbReference type="RefSeq" id="WP_194702009.1">
    <property type="nucleotide sequence ID" value="NZ_JADKNH010000006.1"/>
</dbReference>
<dbReference type="NCBIfam" id="TIGR02669">
    <property type="entry name" value="SpoIID_LytB"/>
    <property type="match status" value="1"/>
</dbReference>
<keyword evidence="3" id="KW-1185">Reference proteome</keyword>
<dbReference type="PANTHER" id="PTHR30032:SF4">
    <property type="entry name" value="AMIDASE ENHANCER"/>
    <property type="match status" value="1"/>
</dbReference>
<feature type="domain" description="Sporulation stage II protein D amidase enhancer LytB N-terminal" evidence="1">
    <location>
        <begin position="229"/>
        <end position="318"/>
    </location>
</feature>
<evidence type="ECO:0000313" key="3">
    <source>
        <dbReference type="Proteomes" id="UP000614200"/>
    </source>
</evidence>
<dbReference type="InterPro" id="IPR013486">
    <property type="entry name" value="SpoIID/LytB"/>
</dbReference>
<gene>
    <name evidence="2" type="ORF">ISU02_11600</name>
</gene>
<comment type="caution">
    <text evidence="2">The sequence shown here is derived from an EMBL/GenBank/DDBJ whole genome shotgun (WGS) entry which is preliminary data.</text>
</comment>
<accession>A0ABR9ZTJ8</accession>
<organism evidence="2 3">
    <name type="scientific">Fusibacter ferrireducens</name>
    <dbReference type="NCBI Taxonomy" id="2785058"/>
    <lineage>
        <taxon>Bacteria</taxon>
        <taxon>Bacillati</taxon>
        <taxon>Bacillota</taxon>
        <taxon>Clostridia</taxon>
        <taxon>Eubacteriales</taxon>
        <taxon>Eubacteriales Family XII. Incertae Sedis</taxon>
        <taxon>Fusibacter</taxon>
    </lineage>
</organism>
<name>A0ABR9ZTJ8_9FIRM</name>
<proteinExistence type="predicted"/>
<dbReference type="InterPro" id="IPR051922">
    <property type="entry name" value="Bact_Sporulation_Assoc"/>
</dbReference>
<dbReference type="Proteomes" id="UP000614200">
    <property type="component" value="Unassembled WGS sequence"/>
</dbReference>